<dbReference type="AlphaFoldDB" id="A0A2T1GBZ8"/>
<dbReference type="GO" id="GO:0019684">
    <property type="term" value="P:photosynthesis, light reaction"/>
    <property type="evidence" value="ECO:0007669"/>
    <property type="project" value="InterPro"/>
</dbReference>
<feature type="region of interest" description="Disordered" evidence="1">
    <location>
        <begin position="118"/>
        <end position="138"/>
    </location>
</feature>
<gene>
    <name evidence="4" type="ORF">C7B77_16995</name>
</gene>
<evidence type="ECO:0000256" key="1">
    <source>
        <dbReference type="SAM" id="MobiDB-lite"/>
    </source>
</evidence>
<dbReference type="GO" id="GO:0030077">
    <property type="term" value="C:plasma membrane light-harvesting complex"/>
    <property type="evidence" value="ECO:0007669"/>
    <property type="project" value="InterPro"/>
</dbReference>
<name>A0A2T1GBZ8_9CYAN</name>
<dbReference type="Pfam" id="PF05239">
    <property type="entry name" value="PRC"/>
    <property type="match status" value="1"/>
</dbReference>
<feature type="compositionally biased region" description="Polar residues" evidence="1">
    <location>
        <begin position="120"/>
        <end position="136"/>
    </location>
</feature>
<evidence type="ECO:0000313" key="4">
    <source>
        <dbReference type="EMBL" id="PSB54820.1"/>
    </source>
</evidence>
<sequence length="288" mass="32329">MALHKIKDFNPDYKAHFGDRDIKGLDVYVADDKIGSVDDVLVDDGGQFRYLVINTGAWIIGKKVLLPIGRARVDDNAKRVYAIDLTKAQVEALPEFTNDMVVDYDHEERVRGVYRGGATPMQQDVSSSVDMPTTGTAMMDRDNYAYDREPDLYEVNDRDNATLKLYEERLVSSKTRQKTGEAVISKHVETETATASVSVDKERVVVERMPASSTGTPVPTGTDAFKEGEVARMDVYEEVPEFRKEAFVREEVKVTKVVDTENATAQEQLRREELDVDVDGNPVIDNKI</sequence>
<protein>
    <submittedName>
        <fullName evidence="4">Photosystem reaction center subunit H</fullName>
    </submittedName>
</protein>
<dbReference type="Gene3D" id="3.90.50.10">
    <property type="entry name" value="Photosynthetic Reaction Center, subunit H, domain 2"/>
    <property type="match status" value="1"/>
</dbReference>
<keyword evidence="5" id="KW-1185">Reference proteome</keyword>
<dbReference type="PANTHER" id="PTHR38463:SF1">
    <property type="entry name" value="STRESS RESPONSE PROTEIN YSNF"/>
    <property type="match status" value="1"/>
</dbReference>
<dbReference type="Pfam" id="PF09557">
    <property type="entry name" value="DUF2382"/>
    <property type="match status" value="1"/>
</dbReference>
<dbReference type="InterPro" id="IPR052967">
    <property type="entry name" value="Stress_Response_Assoc"/>
</dbReference>
<dbReference type="InterPro" id="IPR027275">
    <property type="entry name" value="PRC-brl_dom"/>
</dbReference>
<dbReference type="Proteomes" id="UP000238937">
    <property type="component" value="Unassembled WGS sequence"/>
</dbReference>
<dbReference type="EMBL" id="PVWO01000231">
    <property type="protein sequence ID" value="PSB54820.1"/>
    <property type="molecule type" value="Genomic_DNA"/>
</dbReference>
<proteinExistence type="predicted"/>
<comment type="caution">
    <text evidence="4">The sequence shown here is derived from an EMBL/GenBank/DDBJ whole genome shotgun (WGS) entry which is preliminary data.</text>
</comment>
<evidence type="ECO:0000259" key="3">
    <source>
        <dbReference type="Pfam" id="PF09557"/>
    </source>
</evidence>
<dbReference type="PANTHER" id="PTHR38463">
    <property type="entry name" value="STRESS RESPONSE PROTEIN YSNF"/>
    <property type="match status" value="1"/>
</dbReference>
<dbReference type="OrthoDB" id="510842at2"/>
<dbReference type="InterPro" id="IPR011033">
    <property type="entry name" value="PRC_barrel-like_sf"/>
</dbReference>
<dbReference type="InterPro" id="IPR014747">
    <property type="entry name" value="Bac_photo_RC_H_C"/>
</dbReference>
<evidence type="ECO:0000259" key="2">
    <source>
        <dbReference type="Pfam" id="PF05239"/>
    </source>
</evidence>
<dbReference type="SUPFAM" id="SSF50346">
    <property type="entry name" value="PRC-barrel domain"/>
    <property type="match status" value="1"/>
</dbReference>
<feature type="domain" description="DUF2382" evidence="3">
    <location>
        <begin position="163"/>
        <end position="276"/>
    </location>
</feature>
<evidence type="ECO:0000313" key="5">
    <source>
        <dbReference type="Proteomes" id="UP000238937"/>
    </source>
</evidence>
<dbReference type="RefSeq" id="WP_106307315.1">
    <property type="nucleotide sequence ID" value="NZ_PVWO01000231.1"/>
</dbReference>
<organism evidence="4 5">
    <name type="scientific">Chamaesiphon polymorphus CCALA 037</name>
    <dbReference type="NCBI Taxonomy" id="2107692"/>
    <lineage>
        <taxon>Bacteria</taxon>
        <taxon>Bacillati</taxon>
        <taxon>Cyanobacteriota</taxon>
        <taxon>Cyanophyceae</taxon>
        <taxon>Gomontiellales</taxon>
        <taxon>Chamaesiphonaceae</taxon>
        <taxon>Chamaesiphon</taxon>
    </lineage>
</organism>
<feature type="domain" description="PRC-barrel" evidence="2">
    <location>
        <begin position="17"/>
        <end position="81"/>
    </location>
</feature>
<accession>A0A2T1GBZ8</accession>
<reference evidence="4 5" key="1">
    <citation type="submission" date="2018-03" db="EMBL/GenBank/DDBJ databases">
        <title>The ancient ancestry and fast evolution of plastids.</title>
        <authorList>
            <person name="Moore K.R."/>
            <person name="Magnabosco C."/>
            <person name="Momper L."/>
            <person name="Gold D.A."/>
            <person name="Bosak T."/>
            <person name="Fournier G.P."/>
        </authorList>
    </citation>
    <scope>NUCLEOTIDE SEQUENCE [LARGE SCALE GENOMIC DNA]</scope>
    <source>
        <strain evidence="4 5">CCALA 037</strain>
    </source>
</reference>
<dbReference type="InterPro" id="IPR019060">
    <property type="entry name" value="DUF2382"/>
</dbReference>